<name>A0A833T032_PHYIN</name>
<dbReference type="PANTHER" id="PTHR34348">
    <property type="entry name" value="SURFEIT LOCUS PROTEIN 2"/>
    <property type="match status" value="1"/>
</dbReference>
<dbReference type="EMBL" id="WSZM01000144">
    <property type="protein sequence ID" value="KAF4040404.1"/>
    <property type="molecule type" value="Genomic_DNA"/>
</dbReference>
<feature type="compositionally biased region" description="Basic residues" evidence="1">
    <location>
        <begin position="224"/>
        <end position="237"/>
    </location>
</feature>
<evidence type="ECO:0000313" key="2">
    <source>
        <dbReference type="EMBL" id="KAF4040404.1"/>
    </source>
</evidence>
<reference evidence="2" key="1">
    <citation type="submission" date="2020-04" db="EMBL/GenBank/DDBJ databases">
        <title>Hybrid Assembly of Korean Phytophthora infestans isolates.</title>
        <authorList>
            <person name="Prokchorchik M."/>
            <person name="Lee Y."/>
            <person name="Seo J."/>
            <person name="Cho J.-H."/>
            <person name="Park Y.-E."/>
            <person name="Jang D.-C."/>
            <person name="Im J.-S."/>
            <person name="Choi J.-G."/>
            <person name="Park H.-J."/>
            <person name="Lee G.-B."/>
            <person name="Lee Y.-G."/>
            <person name="Hong S.-Y."/>
            <person name="Cho K."/>
            <person name="Sohn K.H."/>
        </authorList>
    </citation>
    <scope>NUCLEOTIDE SEQUENCE</scope>
    <source>
        <strain evidence="2">KR_1_A1</strain>
        <strain evidence="3">KR_2_A2</strain>
    </source>
</reference>
<sequence length="237" mass="27610">MDAAAQNLLNQHEFLEVVESGEGDNKRVRVKCQLTQHEMLPRVDIIEQHLKSKKFVKARDWYCHDYSQYEPYIVPHRRLPKSLYCNVTGTILNRIPSEVEKHIQGKRYKRMKQHVKIKVTKSEDDDELQGNGGFDADAFEFENSQVIYSDDEEEGEKDDKEADEELEDVTPKKNKKGEEEDDLADLYPDDESDEEETKDDDGDEVMEEEKPKKKRSANGNAVTKKTRHHTKRAKKTV</sequence>
<keyword evidence="4" id="KW-1185">Reference proteome</keyword>
<dbReference type="InterPro" id="IPR008833">
    <property type="entry name" value="Surf2"/>
</dbReference>
<comment type="caution">
    <text evidence="2">The sequence shown here is derived from an EMBL/GenBank/DDBJ whole genome shotgun (WGS) entry which is preliminary data.</text>
</comment>
<proteinExistence type="predicted"/>
<evidence type="ECO:0000313" key="3">
    <source>
        <dbReference type="EMBL" id="KAF4138169.1"/>
    </source>
</evidence>
<evidence type="ECO:0000313" key="4">
    <source>
        <dbReference type="Proteomes" id="UP000602510"/>
    </source>
</evidence>
<dbReference type="PANTHER" id="PTHR34348:SF1">
    <property type="entry name" value="SURFEIT LOCUS PROTEIN 2"/>
    <property type="match status" value="1"/>
</dbReference>
<dbReference type="EMBL" id="JAACNO010001725">
    <property type="protein sequence ID" value="KAF4138169.1"/>
    <property type="molecule type" value="Genomic_DNA"/>
</dbReference>
<dbReference type="Proteomes" id="UP000704712">
    <property type="component" value="Unassembled WGS sequence"/>
</dbReference>
<feature type="compositionally biased region" description="Acidic residues" evidence="1">
    <location>
        <begin position="179"/>
        <end position="207"/>
    </location>
</feature>
<protein>
    <submittedName>
        <fullName evidence="2">Surfeit locus protein 2 (SURF2)</fullName>
    </submittedName>
</protein>
<accession>A0A833T032</accession>
<dbReference type="Proteomes" id="UP000602510">
    <property type="component" value="Unassembled WGS sequence"/>
</dbReference>
<feature type="region of interest" description="Disordered" evidence="1">
    <location>
        <begin position="120"/>
        <end position="237"/>
    </location>
</feature>
<organism evidence="2 4">
    <name type="scientific">Phytophthora infestans</name>
    <name type="common">Potato late blight agent</name>
    <name type="synonym">Botrytis infestans</name>
    <dbReference type="NCBI Taxonomy" id="4787"/>
    <lineage>
        <taxon>Eukaryota</taxon>
        <taxon>Sar</taxon>
        <taxon>Stramenopiles</taxon>
        <taxon>Oomycota</taxon>
        <taxon>Peronosporomycetes</taxon>
        <taxon>Peronosporales</taxon>
        <taxon>Peronosporaceae</taxon>
        <taxon>Phytophthora</taxon>
    </lineage>
</organism>
<evidence type="ECO:0000256" key="1">
    <source>
        <dbReference type="SAM" id="MobiDB-lite"/>
    </source>
</evidence>
<gene>
    <name evidence="2" type="ORF">GN244_ATG07397</name>
    <name evidence="3" type="ORF">GN958_ATG12647</name>
</gene>
<dbReference type="AlphaFoldDB" id="A0A833T032"/>
<feature type="compositionally biased region" description="Acidic residues" evidence="1">
    <location>
        <begin position="149"/>
        <end position="168"/>
    </location>
</feature>
<dbReference type="Pfam" id="PF05477">
    <property type="entry name" value="SURF2"/>
    <property type="match status" value="1"/>
</dbReference>